<keyword evidence="5" id="KW-0694">RNA-binding</keyword>
<evidence type="ECO:0000256" key="5">
    <source>
        <dbReference type="ARBA" id="ARBA00022884"/>
    </source>
</evidence>
<dbReference type="CDD" id="cd02440">
    <property type="entry name" value="AdoMet_MTases"/>
    <property type="match status" value="1"/>
</dbReference>
<keyword evidence="3 7" id="KW-0808">Transferase</keyword>
<dbReference type="SUPFAM" id="SSF88697">
    <property type="entry name" value="PUA domain-like"/>
    <property type="match status" value="1"/>
</dbReference>
<evidence type="ECO:0000313" key="8">
    <source>
        <dbReference type="Proteomes" id="UP001472074"/>
    </source>
</evidence>
<dbReference type="Proteomes" id="UP001472074">
    <property type="component" value="Chromosome"/>
</dbReference>
<dbReference type="GO" id="GO:0032259">
    <property type="term" value="P:methylation"/>
    <property type="evidence" value="ECO:0007669"/>
    <property type="project" value="UniProtKB-KW"/>
</dbReference>
<dbReference type="Gene3D" id="2.30.130.10">
    <property type="entry name" value="PUA domain"/>
    <property type="match status" value="1"/>
</dbReference>
<keyword evidence="2 7" id="KW-0489">Methyltransferase</keyword>
<dbReference type="GO" id="GO:0008168">
    <property type="term" value="F:methyltransferase activity"/>
    <property type="evidence" value="ECO:0007669"/>
    <property type="project" value="UniProtKB-KW"/>
</dbReference>
<dbReference type="SMART" id="SM00359">
    <property type="entry name" value="PUA"/>
    <property type="match status" value="1"/>
</dbReference>
<dbReference type="Pfam" id="PF10672">
    <property type="entry name" value="Methyltrans_SAM"/>
    <property type="match status" value="1"/>
</dbReference>
<keyword evidence="1" id="KW-0698">rRNA processing</keyword>
<dbReference type="PANTHER" id="PTHR43042">
    <property type="entry name" value="SAM-DEPENDENT METHYLTRANSFERASE"/>
    <property type="match status" value="1"/>
</dbReference>
<keyword evidence="8" id="KW-1185">Reference proteome</keyword>
<dbReference type="InterPro" id="IPR029063">
    <property type="entry name" value="SAM-dependent_MTases_sf"/>
</dbReference>
<dbReference type="Pfam" id="PF17785">
    <property type="entry name" value="PUA_3"/>
    <property type="match status" value="1"/>
</dbReference>
<dbReference type="EMBL" id="CP151651">
    <property type="protein sequence ID" value="WZP08509.1"/>
    <property type="molecule type" value="Genomic_DNA"/>
</dbReference>
<accession>A0ABZ2ZLC6</accession>
<evidence type="ECO:0000256" key="3">
    <source>
        <dbReference type="ARBA" id="ARBA00022679"/>
    </source>
</evidence>
<dbReference type="CDD" id="cd21153">
    <property type="entry name" value="PUA_RlmI"/>
    <property type="match status" value="1"/>
</dbReference>
<dbReference type="SUPFAM" id="SSF53335">
    <property type="entry name" value="S-adenosyl-L-methionine-dependent methyltransferases"/>
    <property type="match status" value="1"/>
</dbReference>
<protein>
    <submittedName>
        <fullName evidence="7">Class I SAM-dependent rRNA methyltransferase</fullName>
        <ecNumber evidence="7">2.1.1.-</ecNumber>
    </submittedName>
</protein>
<dbReference type="InterPro" id="IPR041532">
    <property type="entry name" value="RlmI-like_PUA"/>
</dbReference>
<evidence type="ECO:0000256" key="4">
    <source>
        <dbReference type="ARBA" id="ARBA00022691"/>
    </source>
</evidence>
<keyword evidence="4" id="KW-0949">S-adenosyl-L-methionine</keyword>
<dbReference type="Gene3D" id="3.40.50.150">
    <property type="entry name" value="Vaccinia Virus protein VP39"/>
    <property type="match status" value="1"/>
</dbReference>
<dbReference type="InterPro" id="IPR002478">
    <property type="entry name" value="PUA"/>
</dbReference>
<sequence length="397" mass="45098">MSKAIKLIAAFKYKNEFKDGYPLVTEESVQRIPKGIEEGAVIELTDESGRFIGKGYYGKQNKGRGWILSRNPQETFDEAFFANKFKEALKKREALFHDPETTAFRVFNGEGDGIGGITIDYYDGFYVISWYSEGVYSFRNTVIQALMNSADVKGLYEKKRFAVKGTYIEDDDFVAGERASFPLMVKENGISFPIYLNDGAMVGVFLDQRHVRKTIRDKYAKGKTVLNTFSYTGAFSAAAALGGAVKTTSVDLANRSKSKTIEMFSVNGIDFEAQDIIVEDVFNYFKYAVRKQLKFDMVILDPPSFARSKKHTFSARKDYPELLAQAIQITEKNGIIVASSNCSTFNMKKFKDFIKKAFTQTGDRYKILEEFTLPEDFRTIKEFKEGDYLKVAFIQKL</sequence>
<reference evidence="7 8" key="1">
    <citation type="submission" date="2024-04" db="EMBL/GenBank/DDBJ databases">
        <title>Screening of coral probiotics and analysis of their probiotic properties.</title>
        <authorList>
            <person name="Wang S."/>
        </authorList>
    </citation>
    <scope>NUCLEOTIDE SEQUENCE [LARGE SCALE GENOMIC DNA]</scope>
    <source>
        <strain evidence="7 8">GXU-Z9</strain>
    </source>
</reference>
<proteinExistence type="predicted"/>
<evidence type="ECO:0000256" key="1">
    <source>
        <dbReference type="ARBA" id="ARBA00022552"/>
    </source>
</evidence>
<dbReference type="InterPro" id="IPR019614">
    <property type="entry name" value="SAM-dep_methyl-trfase"/>
</dbReference>
<dbReference type="InterPro" id="IPR015947">
    <property type="entry name" value="PUA-like_sf"/>
</dbReference>
<dbReference type="InterPro" id="IPR036974">
    <property type="entry name" value="PUA_sf"/>
</dbReference>
<name>A0ABZ2ZLC6_9BACI</name>
<evidence type="ECO:0000313" key="7">
    <source>
        <dbReference type="EMBL" id="WZP08509.1"/>
    </source>
</evidence>
<dbReference type="RefSeq" id="WP_342025967.1">
    <property type="nucleotide sequence ID" value="NZ_CP151651.1"/>
</dbReference>
<dbReference type="Gene3D" id="3.30.750.80">
    <property type="entry name" value="RNA methyltransferase domain (HRMD) like"/>
    <property type="match status" value="1"/>
</dbReference>
<evidence type="ECO:0000256" key="2">
    <source>
        <dbReference type="ARBA" id="ARBA00022603"/>
    </source>
</evidence>
<dbReference type="PROSITE" id="PS50890">
    <property type="entry name" value="PUA"/>
    <property type="match status" value="1"/>
</dbReference>
<organism evidence="7 8">
    <name type="scientific">Cytobacillus pseudoceanisediminis</name>
    <dbReference type="NCBI Taxonomy" id="3051614"/>
    <lineage>
        <taxon>Bacteria</taxon>
        <taxon>Bacillati</taxon>
        <taxon>Bacillota</taxon>
        <taxon>Bacilli</taxon>
        <taxon>Bacillales</taxon>
        <taxon>Bacillaceae</taxon>
        <taxon>Cytobacillus</taxon>
    </lineage>
</organism>
<feature type="domain" description="PUA" evidence="6">
    <location>
        <begin position="5"/>
        <end position="90"/>
    </location>
</feature>
<dbReference type="CDD" id="cd11572">
    <property type="entry name" value="RlmI_M_like"/>
    <property type="match status" value="1"/>
</dbReference>
<evidence type="ECO:0000259" key="6">
    <source>
        <dbReference type="SMART" id="SM00359"/>
    </source>
</evidence>
<dbReference type="EC" id="2.1.1.-" evidence="7"/>
<dbReference type="PANTHER" id="PTHR43042:SF3">
    <property type="entry name" value="RIBOSOMAL RNA LARGE SUBUNIT METHYLTRANSFERASE YWBD-RELATED"/>
    <property type="match status" value="1"/>
</dbReference>
<gene>
    <name evidence="7" type="ORF">AADC60_05035</name>
</gene>